<dbReference type="Proteomes" id="UP000018050">
    <property type="component" value="Unassembled WGS sequence"/>
</dbReference>
<dbReference type="OrthoDB" id="3863715at2759"/>
<reference evidence="1" key="1">
    <citation type="submission" date="2013-10" db="EMBL/GenBank/DDBJ databases">
        <title>Genomic analysis of the causative agents of coccidiosis in chickens.</title>
        <authorList>
            <person name="Reid A.J."/>
            <person name="Blake D."/>
            <person name="Billington K."/>
            <person name="Browne H."/>
            <person name="Dunn M."/>
            <person name="Hung S."/>
            <person name="Kawahara F."/>
            <person name="Miranda-Saavedra D."/>
            <person name="Mourier T."/>
            <person name="Nagra H."/>
            <person name="Otto T.D."/>
            <person name="Rawlings N."/>
            <person name="Sanchez A."/>
            <person name="Sanders M."/>
            <person name="Subramaniam C."/>
            <person name="Tay Y."/>
            <person name="Dear P."/>
            <person name="Doerig C."/>
            <person name="Gruber A."/>
            <person name="Parkinson J."/>
            <person name="Shirley M."/>
            <person name="Wan K.L."/>
            <person name="Berriman M."/>
            <person name="Tomley F."/>
            <person name="Pain A."/>
        </authorList>
    </citation>
    <scope>NUCLEOTIDE SEQUENCE</scope>
    <source>
        <strain evidence="1">Houghton</strain>
    </source>
</reference>
<dbReference type="EMBL" id="HG670822">
    <property type="protein sequence ID" value="CDI78145.1"/>
    <property type="molecule type" value="Genomic_DNA"/>
</dbReference>
<dbReference type="GeneID" id="25271110"/>
<protein>
    <submittedName>
        <fullName evidence="1">Uncharacterized protein</fullName>
    </submittedName>
</protein>
<proteinExistence type="predicted"/>
<gene>
    <name evidence="1" type="ORF">EAH_00030400</name>
</gene>
<dbReference type="RefSeq" id="XP_013251601.1">
    <property type="nucleotide sequence ID" value="XM_013396147.1"/>
</dbReference>
<accession>U6GDC2</accession>
<sequence length="120" mass="13964">MRGTSRRCKRNKCPQPHLLLAGTAGPYREQLTARIDVLRGIMEHSRAEEAFPMFRLTRDEDGSTIYAFLLRIDRSSTHMGMEQAQWGNEFMGDLAGPLFLYWTYFQKIYRLKTLEIGETT</sequence>
<organism evidence="1 2">
    <name type="scientific">Eimeria acervulina</name>
    <name type="common">Coccidian parasite</name>
    <dbReference type="NCBI Taxonomy" id="5801"/>
    <lineage>
        <taxon>Eukaryota</taxon>
        <taxon>Sar</taxon>
        <taxon>Alveolata</taxon>
        <taxon>Apicomplexa</taxon>
        <taxon>Conoidasida</taxon>
        <taxon>Coccidia</taxon>
        <taxon>Eucoccidiorida</taxon>
        <taxon>Eimeriorina</taxon>
        <taxon>Eimeriidae</taxon>
        <taxon>Eimeria</taxon>
    </lineage>
</organism>
<keyword evidence="2" id="KW-1185">Reference proteome</keyword>
<reference evidence="1" key="2">
    <citation type="submission" date="2013-10" db="EMBL/GenBank/DDBJ databases">
        <authorList>
            <person name="Aslett M."/>
        </authorList>
    </citation>
    <scope>NUCLEOTIDE SEQUENCE</scope>
    <source>
        <strain evidence="1">Houghton</strain>
    </source>
</reference>
<dbReference type="AlphaFoldDB" id="U6GDC2"/>
<name>U6GDC2_EIMAC</name>
<dbReference type="VEuPathDB" id="ToxoDB:EAH_00030400"/>
<evidence type="ECO:0000313" key="1">
    <source>
        <dbReference type="EMBL" id="CDI78145.1"/>
    </source>
</evidence>
<evidence type="ECO:0000313" key="2">
    <source>
        <dbReference type="Proteomes" id="UP000018050"/>
    </source>
</evidence>